<reference evidence="2" key="1">
    <citation type="submission" date="2018-11" db="EMBL/GenBank/DDBJ databases">
        <authorList>
            <consortium name="Pathogen Informatics"/>
        </authorList>
    </citation>
    <scope>NUCLEOTIDE SEQUENCE</scope>
</reference>
<dbReference type="Proteomes" id="UP000784294">
    <property type="component" value="Unassembled WGS sequence"/>
</dbReference>
<evidence type="ECO:0000313" key="3">
    <source>
        <dbReference type="Proteomes" id="UP000784294"/>
    </source>
</evidence>
<dbReference type="AlphaFoldDB" id="A0A448WI97"/>
<organism evidence="2 3">
    <name type="scientific">Protopolystoma xenopodis</name>
    <dbReference type="NCBI Taxonomy" id="117903"/>
    <lineage>
        <taxon>Eukaryota</taxon>
        <taxon>Metazoa</taxon>
        <taxon>Spiralia</taxon>
        <taxon>Lophotrochozoa</taxon>
        <taxon>Platyhelminthes</taxon>
        <taxon>Monogenea</taxon>
        <taxon>Polyopisthocotylea</taxon>
        <taxon>Polystomatidea</taxon>
        <taxon>Polystomatidae</taxon>
        <taxon>Protopolystoma</taxon>
    </lineage>
</organism>
<evidence type="ECO:0000313" key="2">
    <source>
        <dbReference type="EMBL" id="VEL12458.1"/>
    </source>
</evidence>
<protein>
    <submittedName>
        <fullName evidence="2">Uncharacterized protein</fullName>
    </submittedName>
</protein>
<name>A0A448WI97_9PLAT</name>
<dbReference type="EMBL" id="CAAALY010014813">
    <property type="protein sequence ID" value="VEL12458.1"/>
    <property type="molecule type" value="Genomic_DNA"/>
</dbReference>
<comment type="caution">
    <text evidence="2">The sequence shown here is derived from an EMBL/GenBank/DDBJ whole genome shotgun (WGS) entry which is preliminary data.</text>
</comment>
<feature type="region of interest" description="Disordered" evidence="1">
    <location>
        <begin position="98"/>
        <end position="125"/>
    </location>
</feature>
<evidence type="ECO:0000256" key="1">
    <source>
        <dbReference type="SAM" id="MobiDB-lite"/>
    </source>
</evidence>
<gene>
    <name evidence="2" type="ORF">PXEA_LOCUS5898</name>
</gene>
<proteinExistence type="predicted"/>
<accession>A0A448WI97</accession>
<sequence length="125" mass="13646">MPTLRNQLSLGCLAGRVRGFIQIRAAARKRTPRADKQFFSNRLIGVIQLSRTSANIKCNVVQSMLFAFKLTTHNSGTATAAGIYRKATVAFVAKANERGRTMSDRPPVSEARRNGIGGLSWPKAV</sequence>
<keyword evidence="3" id="KW-1185">Reference proteome</keyword>